<dbReference type="AlphaFoldDB" id="A0A1Y1Z0Z2"/>
<evidence type="ECO:0000313" key="3">
    <source>
        <dbReference type="Proteomes" id="UP000193144"/>
    </source>
</evidence>
<comment type="caution">
    <text evidence="2">The sequence shown here is derived from an EMBL/GenBank/DDBJ whole genome shotgun (WGS) entry which is preliminary data.</text>
</comment>
<dbReference type="InterPro" id="IPR037175">
    <property type="entry name" value="KFase_sf"/>
</dbReference>
<reference evidence="2 3" key="1">
    <citation type="submission" date="2016-07" db="EMBL/GenBank/DDBJ databases">
        <title>Pervasive Adenine N6-methylation of Active Genes in Fungi.</title>
        <authorList>
            <consortium name="DOE Joint Genome Institute"/>
            <person name="Mondo S.J."/>
            <person name="Dannebaum R.O."/>
            <person name="Kuo R.C."/>
            <person name="Labutti K."/>
            <person name="Haridas S."/>
            <person name="Kuo A."/>
            <person name="Salamov A."/>
            <person name="Ahrendt S.R."/>
            <person name="Lipzen A."/>
            <person name="Sullivan W."/>
            <person name="Andreopoulos W.B."/>
            <person name="Clum A."/>
            <person name="Lindquist E."/>
            <person name="Daum C."/>
            <person name="Ramamoorthy G.K."/>
            <person name="Gryganskyi A."/>
            <person name="Culley D."/>
            <person name="Magnuson J.K."/>
            <person name="James T.Y."/>
            <person name="O'Malley M.A."/>
            <person name="Stajich J.E."/>
            <person name="Spatafora J.W."/>
            <person name="Visel A."/>
            <person name="Grigoriev I.V."/>
        </authorList>
    </citation>
    <scope>NUCLEOTIDE SEQUENCE [LARGE SCALE GENOMIC DNA]</scope>
    <source>
        <strain evidence="2 3">CBS 115471</strain>
    </source>
</reference>
<dbReference type="GO" id="GO:0004061">
    <property type="term" value="F:arylformamidase activity"/>
    <property type="evidence" value="ECO:0007669"/>
    <property type="project" value="InterPro"/>
</dbReference>
<organism evidence="2 3">
    <name type="scientific">Clohesyomyces aquaticus</name>
    <dbReference type="NCBI Taxonomy" id="1231657"/>
    <lineage>
        <taxon>Eukaryota</taxon>
        <taxon>Fungi</taxon>
        <taxon>Dikarya</taxon>
        <taxon>Ascomycota</taxon>
        <taxon>Pezizomycotina</taxon>
        <taxon>Dothideomycetes</taxon>
        <taxon>Pleosporomycetidae</taxon>
        <taxon>Pleosporales</taxon>
        <taxon>Lindgomycetaceae</taxon>
        <taxon>Clohesyomyces</taxon>
    </lineage>
</organism>
<dbReference type="OrthoDB" id="5396at2759"/>
<accession>A0A1Y1Z0Z2</accession>
<dbReference type="Gene3D" id="3.50.30.50">
    <property type="entry name" value="Putative cyclase"/>
    <property type="match status" value="1"/>
</dbReference>
<name>A0A1Y1Z0Z2_9PLEO</name>
<gene>
    <name evidence="2" type="ORF">BCR34DRAFT_544833</name>
</gene>
<proteinExistence type="inferred from homology"/>
<dbReference type="Proteomes" id="UP000193144">
    <property type="component" value="Unassembled WGS sequence"/>
</dbReference>
<evidence type="ECO:0000256" key="1">
    <source>
        <dbReference type="ARBA" id="ARBA00007865"/>
    </source>
</evidence>
<dbReference type="PANTHER" id="PTHR34861:SF10">
    <property type="entry name" value="CYCLASE"/>
    <property type="match status" value="1"/>
</dbReference>
<dbReference type="GO" id="GO:0019441">
    <property type="term" value="P:L-tryptophan catabolic process to kynurenine"/>
    <property type="evidence" value="ECO:0007669"/>
    <property type="project" value="InterPro"/>
</dbReference>
<protein>
    <submittedName>
        <fullName evidence="2">Putative cyclase-domain-containing protein</fullName>
    </submittedName>
</protein>
<dbReference type="SUPFAM" id="SSF102198">
    <property type="entry name" value="Putative cyclase"/>
    <property type="match status" value="1"/>
</dbReference>
<dbReference type="PANTHER" id="PTHR34861">
    <property type="match status" value="1"/>
</dbReference>
<comment type="similarity">
    <text evidence="1">Belongs to the Cyclase 1 superfamily.</text>
</comment>
<evidence type="ECO:0000313" key="2">
    <source>
        <dbReference type="EMBL" id="ORY03953.1"/>
    </source>
</evidence>
<dbReference type="EMBL" id="MCFA01000141">
    <property type="protein sequence ID" value="ORY03953.1"/>
    <property type="molecule type" value="Genomic_DNA"/>
</dbReference>
<keyword evidence="3" id="KW-1185">Reference proteome</keyword>
<dbReference type="InterPro" id="IPR007325">
    <property type="entry name" value="KFase/CYL"/>
</dbReference>
<sequence>MTKASDLPEWKDMPPIEGMPHGTAWGLFDKDGIRDEVGTLNLLTPSVVVAAGKEIQTGKSVVLNWGLEHVAEPGFGRIRLEHKIIDWRKIQDYYSYDDEIKLNPQAGSQWDGLRHFGHTETGLYYNNIHHDDLLQTDRIGIDHWSKRGGIVGRGVLLDYCSWAERHGIEYNAMSRHCITVKDLEAVAKEQGVTFMPGDLLIVRSGWIKWYNEHGQEDRIKYITNGKEYVGVEGSEETVEWLWNHHFSAIAGDAIGFEAWPPKLPRRIHDNISLWGMPIGELWDLEALSGECEAQKRWSFFFTSAPLNLKGGVSSTPNALAVF</sequence>
<dbReference type="Pfam" id="PF04199">
    <property type="entry name" value="Cyclase"/>
    <property type="match status" value="1"/>
</dbReference>